<name>A0A160M9F8_9BACI</name>
<protein>
    <submittedName>
        <fullName evidence="2">General stress protein</fullName>
    </submittedName>
</protein>
<sequence>MSQNNLKEKIINILENSKIGILSTVKNNKPYSRYMTFFNDNLTLFTPTSIQTDKADEIKANSNVHILAGYEGEGFGDSYVEIEGTASINDSDDLKEKLWNENMEPWFDGPNDSNLIVLEIKPVKITLMNTKENSPKTLDL</sequence>
<dbReference type="Pfam" id="PF01243">
    <property type="entry name" value="PNPOx_N"/>
    <property type="match status" value="1"/>
</dbReference>
<dbReference type="InterPro" id="IPR011576">
    <property type="entry name" value="Pyridox_Oxase_N"/>
</dbReference>
<dbReference type="Proteomes" id="UP000077856">
    <property type="component" value="Chromosome"/>
</dbReference>
<dbReference type="EMBL" id="CP015506">
    <property type="protein sequence ID" value="AND39074.1"/>
    <property type="molecule type" value="Genomic_DNA"/>
</dbReference>
<dbReference type="InterPro" id="IPR052917">
    <property type="entry name" value="Stress-Dev_Protein"/>
</dbReference>
<dbReference type="SUPFAM" id="SSF50475">
    <property type="entry name" value="FMN-binding split barrel"/>
    <property type="match status" value="1"/>
</dbReference>
<reference evidence="2 3" key="1">
    <citation type="submission" date="2016-04" db="EMBL/GenBank/DDBJ databases">
        <title>Complete genome sequence of Bacillus oceanisediminis strain 2691.</title>
        <authorList>
            <person name="Jeong H."/>
            <person name="Kim H.J."/>
            <person name="Lee D.-W."/>
        </authorList>
    </citation>
    <scope>NUCLEOTIDE SEQUENCE [LARGE SCALE GENOMIC DNA]</scope>
    <source>
        <strain evidence="2 3">2691</strain>
    </source>
</reference>
<dbReference type="InterPro" id="IPR012349">
    <property type="entry name" value="Split_barrel_FMN-bd"/>
</dbReference>
<evidence type="ECO:0000259" key="1">
    <source>
        <dbReference type="Pfam" id="PF01243"/>
    </source>
</evidence>
<evidence type="ECO:0000313" key="2">
    <source>
        <dbReference type="EMBL" id="AND39074.1"/>
    </source>
</evidence>
<organism evidence="2 3">
    <name type="scientific">Cytobacillus oceanisediminis 2691</name>
    <dbReference type="NCBI Taxonomy" id="1196031"/>
    <lineage>
        <taxon>Bacteria</taxon>
        <taxon>Bacillati</taxon>
        <taxon>Bacillota</taxon>
        <taxon>Bacilli</taxon>
        <taxon>Bacillales</taxon>
        <taxon>Bacillaceae</taxon>
        <taxon>Cytobacillus</taxon>
    </lineage>
</organism>
<proteinExistence type="predicted"/>
<dbReference type="KEGG" id="bon:A361_08085"/>
<dbReference type="PANTHER" id="PTHR34818:SF1">
    <property type="entry name" value="PROTEIN BLI-3"/>
    <property type="match status" value="1"/>
</dbReference>
<dbReference type="AlphaFoldDB" id="A0A160M9F8"/>
<accession>A0A160M9F8</accession>
<dbReference type="RefSeq" id="WP_009331125.1">
    <property type="nucleotide sequence ID" value="NZ_CP015506.1"/>
</dbReference>
<dbReference type="PANTHER" id="PTHR34818">
    <property type="entry name" value="PROTEIN BLI-3"/>
    <property type="match status" value="1"/>
</dbReference>
<gene>
    <name evidence="2" type="ORF">A361_08085</name>
</gene>
<dbReference type="eggNOG" id="COG3871">
    <property type="taxonomic scope" value="Bacteria"/>
</dbReference>
<feature type="domain" description="Pyridoxamine 5'-phosphate oxidase N-terminal" evidence="1">
    <location>
        <begin position="6"/>
        <end position="128"/>
    </location>
</feature>
<evidence type="ECO:0000313" key="3">
    <source>
        <dbReference type="Proteomes" id="UP000077856"/>
    </source>
</evidence>
<dbReference type="Gene3D" id="2.30.110.10">
    <property type="entry name" value="Electron Transport, Fmn-binding Protein, Chain A"/>
    <property type="match status" value="1"/>
</dbReference>
<dbReference type="STRING" id="1196031.A361_08085"/>